<sequence>MSTIRRLPLVAACGLAGSALVLTSCSGGVQSGSDTAGGGESDSLTLIWKGSERAGLEAVMEQYAKDFPEVDVDFTFADVEQLQSTLRTQLSSGTAPDVLFVWPGNGNPGSIEQIAPGGYLEDLSGHDWAGQYPAGLEPLTQVEDKTYLMAPTVTAFGGWYNDQAMQAAGLTAPTTWPEVLAFCADAQAAGKVAYAMGAQTLNFTQNIPYSLVPTLVYGQEPDFDELLAAGETTFTDSPGWQDAMTKYQQLNDAGCFNEGATGTSTDQAVEIAARGDALATVAIGYTLSSLEAANAEATFSFAPLPATDDPADTLLAASSAGGAAVNAKAKNKDRALEFVDYLASPEIMNIYNSALRGAVPSISNDAFDADDSFSVITEYLDAGETVAFLDQNWPNARIQQALYSGSQALLAGQVGPEDVLADMDKEYETEE</sequence>
<dbReference type="Gene3D" id="3.40.190.10">
    <property type="entry name" value="Periplasmic binding protein-like II"/>
    <property type="match status" value="2"/>
</dbReference>
<evidence type="ECO:0000313" key="2">
    <source>
        <dbReference type="EMBL" id="SEE90568.1"/>
    </source>
</evidence>
<dbReference type="AlphaFoldDB" id="A0A1H5MQB5"/>
<dbReference type="EMBL" id="FNUC01000003">
    <property type="protein sequence ID" value="SEE90568.1"/>
    <property type="molecule type" value="Genomic_DNA"/>
</dbReference>
<dbReference type="OrthoDB" id="2509690at2"/>
<evidence type="ECO:0000313" key="3">
    <source>
        <dbReference type="Proteomes" id="UP000181980"/>
    </source>
</evidence>
<keyword evidence="1" id="KW-0732">Signal</keyword>
<dbReference type="SUPFAM" id="SSF53850">
    <property type="entry name" value="Periplasmic binding protein-like II"/>
    <property type="match status" value="1"/>
</dbReference>
<reference evidence="3" key="1">
    <citation type="submission" date="2016-10" db="EMBL/GenBank/DDBJ databases">
        <authorList>
            <person name="Varghese N."/>
            <person name="Submissions S."/>
        </authorList>
    </citation>
    <scope>NUCLEOTIDE SEQUENCE [LARGE SCALE GENOMIC DNA]</scope>
    <source>
        <strain evidence="3">DSM 45237</strain>
    </source>
</reference>
<organism evidence="2 3">
    <name type="scientific">Jiangella alba</name>
    <dbReference type="NCBI Taxonomy" id="561176"/>
    <lineage>
        <taxon>Bacteria</taxon>
        <taxon>Bacillati</taxon>
        <taxon>Actinomycetota</taxon>
        <taxon>Actinomycetes</taxon>
        <taxon>Jiangellales</taxon>
        <taxon>Jiangellaceae</taxon>
        <taxon>Jiangella</taxon>
    </lineage>
</organism>
<gene>
    <name evidence="2" type="ORF">SAMN04488561_3283</name>
</gene>
<dbReference type="InterPro" id="IPR050490">
    <property type="entry name" value="Bact_solute-bd_prot1"/>
</dbReference>
<dbReference type="PANTHER" id="PTHR43649:SF12">
    <property type="entry name" value="DIACETYLCHITOBIOSE BINDING PROTEIN DASA"/>
    <property type="match status" value="1"/>
</dbReference>
<protein>
    <submittedName>
        <fullName evidence="2">Carbohydrate ABC transporter substrate-binding protein, CUT1 family</fullName>
    </submittedName>
</protein>
<proteinExistence type="predicted"/>
<dbReference type="STRING" id="561176.SAMN04488561_3283"/>
<feature type="signal peptide" evidence="1">
    <location>
        <begin position="1"/>
        <end position="21"/>
    </location>
</feature>
<name>A0A1H5MQB5_9ACTN</name>
<accession>A0A1H5MQB5</accession>
<dbReference type="PROSITE" id="PS51257">
    <property type="entry name" value="PROKAR_LIPOPROTEIN"/>
    <property type="match status" value="1"/>
</dbReference>
<evidence type="ECO:0000256" key="1">
    <source>
        <dbReference type="SAM" id="SignalP"/>
    </source>
</evidence>
<dbReference type="RefSeq" id="WP_083288671.1">
    <property type="nucleotide sequence ID" value="NZ_FNUC01000003.1"/>
</dbReference>
<dbReference type="PANTHER" id="PTHR43649">
    <property type="entry name" value="ARABINOSE-BINDING PROTEIN-RELATED"/>
    <property type="match status" value="1"/>
</dbReference>
<dbReference type="Pfam" id="PF01547">
    <property type="entry name" value="SBP_bac_1"/>
    <property type="match status" value="1"/>
</dbReference>
<keyword evidence="3" id="KW-1185">Reference proteome</keyword>
<feature type="chain" id="PRO_5039661579" evidence="1">
    <location>
        <begin position="22"/>
        <end position="431"/>
    </location>
</feature>
<dbReference type="Proteomes" id="UP000181980">
    <property type="component" value="Unassembled WGS sequence"/>
</dbReference>
<dbReference type="InterPro" id="IPR006059">
    <property type="entry name" value="SBP"/>
</dbReference>